<protein>
    <submittedName>
        <fullName evidence="3">EryG protein</fullName>
    </submittedName>
</protein>
<gene>
    <name evidence="3" type="primary">eryG</name>
    <name evidence="3" type="ORF">SNAT2548_LOCUS19765</name>
</gene>
<dbReference type="OrthoDB" id="423130at2759"/>
<dbReference type="Gene3D" id="3.90.660.50">
    <property type="match status" value="1"/>
</dbReference>
<feature type="transmembrane region" description="Helical" evidence="1">
    <location>
        <begin position="134"/>
        <end position="152"/>
    </location>
</feature>
<dbReference type="Gene3D" id="3.40.50.150">
    <property type="entry name" value="Vaccinia Virus protein VP39"/>
    <property type="match status" value="1"/>
</dbReference>
<evidence type="ECO:0000259" key="2">
    <source>
        <dbReference type="Pfam" id="PF08241"/>
    </source>
</evidence>
<feature type="transmembrane region" description="Helical" evidence="1">
    <location>
        <begin position="164"/>
        <end position="181"/>
    </location>
</feature>
<dbReference type="GO" id="GO:0008757">
    <property type="term" value="F:S-adenosylmethionine-dependent methyltransferase activity"/>
    <property type="evidence" value="ECO:0007669"/>
    <property type="project" value="InterPro"/>
</dbReference>
<dbReference type="PANTHER" id="PTHR42923:SF17">
    <property type="entry name" value="AMINE OXIDASE DOMAIN-CONTAINING PROTEIN"/>
    <property type="match status" value="1"/>
</dbReference>
<keyword evidence="1" id="KW-0472">Membrane</keyword>
<keyword evidence="1" id="KW-1133">Transmembrane helix</keyword>
<feature type="non-terminal residue" evidence="3">
    <location>
        <position position="872"/>
    </location>
</feature>
<dbReference type="InterPro" id="IPR036188">
    <property type="entry name" value="FAD/NAD-bd_sf"/>
</dbReference>
<dbReference type="Pfam" id="PF13450">
    <property type="entry name" value="NAD_binding_8"/>
    <property type="match status" value="1"/>
</dbReference>
<feature type="transmembrane region" description="Helical" evidence="1">
    <location>
        <begin position="6"/>
        <end position="25"/>
    </location>
</feature>
<feature type="transmembrane region" description="Helical" evidence="1">
    <location>
        <begin position="107"/>
        <end position="128"/>
    </location>
</feature>
<dbReference type="InterPro" id="IPR013216">
    <property type="entry name" value="Methyltransf_11"/>
</dbReference>
<dbReference type="GO" id="GO:0016491">
    <property type="term" value="F:oxidoreductase activity"/>
    <property type="evidence" value="ECO:0007669"/>
    <property type="project" value="TreeGrafter"/>
</dbReference>
<keyword evidence="4" id="KW-1185">Reference proteome</keyword>
<dbReference type="AlphaFoldDB" id="A0A812PNX9"/>
<name>A0A812PNX9_9DINO</name>
<accession>A0A812PNX9</accession>
<organism evidence="3 4">
    <name type="scientific">Symbiodinium natans</name>
    <dbReference type="NCBI Taxonomy" id="878477"/>
    <lineage>
        <taxon>Eukaryota</taxon>
        <taxon>Sar</taxon>
        <taxon>Alveolata</taxon>
        <taxon>Dinophyceae</taxon>
        <taxon>Suessiales</taxon>
        <taxon>Symbiodiniaceae</taxon>
        <taxon>Symbiodinium</taxon>
    </lineage>
</organism>
<feature type="domain" description="Methyltransferase type 11" evidence="2">
    <location>
        <begin position="328"/>
        <end position="414"/>
    </location>
</feature>
<reference evidence="3" key="1">
    <citation type="submission" date="2021-02" db="EMBL/GenBank/DDBJ databases">
        <authorList>
            <person name="Dougan E. K."/>
            <person name="Rhodes N."/>
            <person name="Thang M."/>
            <person name="Chan C."/>
        </authorList>
    </citation>
    <scope>NUCLEOTIDE SEQUENCE</scope>
</reference>
<proteinExistence type="predicted"/>
<evidence type="ECO:0000313" key="3">
    <source>
        <dbReference type="EMBL" id="CAE7364913.1"/>
    </source>
</evidence>
<comment type="caution">
    <text evidence="3">The sequence shown here is derived from an EMBL/GenBank/DDBJ whole genome shotgun (WGS) entry which is preliminary data.</text>
</comment>
<feature type="transmembrane region" description="Helical" evidence="1">
    <location>
        <begin position="243"/>
        <end position="265"/>
    </location>
</feature>
<feature type="transmembrane region" description="Helical" evidence="1">
    <location>
        <begin position="37"/>
        <end position="55"/>
    </location>
</feature>
<dbReference type="Gene3D" id="3.50.50.60">
    <property type="entry name" value="FAD/NAD(P)-binding domain"/>
    <property type="match status" value="1"/>
</dbReference>
<dbReference type="Pfam" id="PF08241">
    <property type="entry name" value="Methyltransf_11"/>
    <property type="match status" value="1"/>
</dbReference>
<feature type="transmembrane region" description="Helical" evidence="1">
    <location>
        <begin position="75"/>
        <end position="100"/>
    </location>
</feature>
<sequence length="872" mass="97425">MLSPLNYLGLLVYFVVLLVCMVASYRQPAGPARRASSIGLIAVTWFYILHFSITYPWTSWYEEGLNLFDVAYADVIWGGASGIWGLSQQLLSWAIVATVWTIESPAYYQLFGLFGAMSGSYCLIPFSSEPAGKVPASLVAFTLLAFVSMWMLPHTSTLRGLSWWLWALHACLIVPKFFQWGPSVDRGALYLVLAILSFLTHITSSKSSWPQSDCQISISVDVLASSALTCAFAAQHVKVQELIVWALLVYLASPGFVLGCVCGFYQHGLRSKLVTLIQRSISQLAGSSQSGWMNLGYWQSTTDYAVACRQLAEAVTKEAALKEADHVLCVGCGRGAELSFISSRHSPQRVVGLDQEPQEASQLNGVEMKVGCAESFASGLDRFRRGEFTTILAIDSLYHFDKPAFFRECAKVLQISQPVTFTDVVLRPGAPSWIRLCLCAMDIRWSGHWTEEEYRARLQDAGFRVTSWKSLEPFVLRPCLPRVFAEHLDYVLVKAELSEVASRPTAAVIGSGMSGLIAAHLLQETHEVVIFEAGPKCGLVGLQQELAPGVAVDVPLRFMMPHYYHHLLGVIRALGIPVRAVPYNAAYQRGADMLMVTSTSWWGHVWQHLKYVPYLAKLMFIVFFCKELEDESFLEYMTRHDLHQHEAYRIYSLHLSWMLSCTYEQVNSTPAGVILGFIRASNPLVRMYQESGNIMRVYPTMRALQDALLKGKDLRLSCPVKPFGGSRVIEGQAFDVVVVATDAAAAGYLLGGEWKERLDKIHYQKGNIVVHKDPALMPPARADWRTFNIRADGADNTCQITVWLNKFWGRDDIEEDLFETWNPAVRPAENLTIKEVSLGRATYTKAMKELWPWIQGAQGREGFYVAGAFAVE</sequence>
<dbReference type="CDD" id="cd02440">
    <property type="entry name" value="AdoMet_MTases"/>
    <property type="match status" value="1"/>
</dbReference>
<dbReference type="EMBL" id="CAJNDS010002189">
    <property type="protein sequence ID" value="CAE7364913.1"/>
    <property type="molecule type" value="Genomic_DNA"/>
</dbReference>
<dbReference type="SUPFAM" id="SSF51905">
    <property type="entry name" value="FAD/NAD(P)-binding domain"/>
    <property type="match status" value="1"/>
</dbReference>
<keyword evidence="1" id="KW-0812">Transmembrane</keyword>
<dbReference type="InterPro" id="IPR050464">
    <property type="entry name" value="Zeta_carotene_desat/Oxidored"/>
</dbReference>
<dbReference type="SUPFAM" id="SSF53335">
    <property type="entry name" value="S-adenosyl-L-methionine-dependent methyltransferases"/>
    <property type="match status" value="1"/>
</dbReference>
<dbReference type="PANTHER" id="PTHR42923">
    <property type="entry name" value="PROTOPORPHYRINOGEN OXIDASE"/>
    <property type="match status" value="1"/>
</dbReference>
<evidence type="ECO:0000256" key="1">
    <source>
        <dbReference type="SAM" id="Phobius"/>
    </source>
</evidence>
<evidence type="ECO:0000313" key="4">
    <source>
        <dbReference type="Proteomes" id="UP000604046"/>
    </source>
</evidence>
<dbReference type="InterPro" id="IPR029063">
    <property type="entry name" value="SAM-dependent_MTases_sf"/>
</dbReference>
<dbReference type="Proteomes" id="UP000604046">
    <property type="component" value="Unassembled WGS sequence"/>
</dbReference>
<feature type="transmembrane region" description="Helical" evidence="1">
    <location>
        <begin position="187"/>
        <end position="204"/>
    </location>
</feature>